<dbReference type="SUPFAM" id="SSF56235">
    <property type="entry name" value="N-terminal nucleophile aminohydrolases (Ntn hydrolases)"/>
    <property type="match status" value="1"/>
</dbReference>
<dbReference type="KEGG" id="nmes:H9L09_14930"/>
<dbReference type="CDD" id="cd01908">
    <property type="entry name" value="YafJ"/>
    <property type="match status" value="1"/>
</dbReference>
<feature type="domain" description="Glutamine amidotransferase type-2" evidence="2">
    <location>
        <begin position="2"/>
        <end position="280"/>
    </location>
</feature>
<gene>
    <name evidence="3" type="ORF">H9L09_14930</name>
</gene>
<dbReference type="AlphaFoldDB" id="A0A7G9R898"/>
<proteinExistence type="predicted"/>
<dbReference type="InterPro" id="IPR017932">
    <property type="entry name" value="GATase_2_dom"/>
</dbReference>
<dbReference type="Gene3D" id="3.60.20.10">
    <property type="entry name" value="Glutamine Phosphoribosylpyrophosphate, subunit 1, domain 1"/>
    <property type="match status" value="1"/>
</dbReference>
<organism evidence="3 4">
    <name type="scientific">Nocardioides mesophilus</name>
    <dbReference type="NCBI Taxonomy" id="433659"/>
    <lineage>
        <taxon>Bacteria</taxon>
        <taxon>Bacillati</taxon>
        <taxon>Actinomycetota</taxon>
        <taxon>Actinomycetes</taxon>
        <taxon>Propionibacteriales</taxon>
        <taxon>Nocardioidaceae</taxon>
        <taxon>Nocardioides</taxon>
    </lineage>
</organism>
<dbReference type="EMBL" id="CP060713">
    <property type="protein sequence ID" value="QNN51823.1"/>
    <property type="molecule type" value="Genomic_DNA"/>
</dbReference>
<name>A0A7G9R898_9ACTN</name>
<dbReference type="GO" id="GO:0016740">
    <property type="term" value="F:transferase activity"/>
    <property type="evidence" value="ECO:0007669"/>
    <property type="project" value="UniProtKB-KW"/>
</dbReference>
<dbReference type="PROSITE" id="PS51278">
    <property type="entry name" value="GATASE_TYPE_2"/>
    <property type="match status" value="1"/>
</dbReference>
<dbReference type="InterPro" id="IPR052373">
    <property type="entry name" value="Gamma-glu_amide_hydrolase"/>
</dbReference>
<dbReference type="InterPro" id="IPR029055">
    <property type="entry name" value="Ntn_hydrolases_N"/>
</dbReference>
<keyword evidence="4" id="KW-1185">Reference proteome</keyword>
<dbReference type="PANTHER" id="PTHR43187">
    <property type="entry name" value="GLUTAMINE AMIDOTRANSFERASE DUG3-RELATED"/>
    <property type="match status" value="1"/>
</dbReference>
<evidence type="ECO:0000313" key="4">
    <source>
        <dbReference type="Proteomes" id="UP000515947"/>
    </source>
</evidence>
<evidence type="ECO:0000313" key="3">
    <source>
        <dbReference type="EMBL" id="QNN51823.1"/>
    </source>
</evidence>
<dbReference type="PANTHER" id="PTHR43187:SF1">
    <property type="entry name" value="GLUTAMINE AMIDOTRANSFERASE DUG3-RELATED"/>
    <property type="match status" value="1"/>
</dbReference>
<dbReference type="InterPro" id="IPR026869">
    <property type="entry name" value="EgtC-like"/>
</dbReference>
<protein>
    <submittedName>
        <fullName evidence="3">Class II glutamine amidotransferase</fullName>
    </submittedName>
</protein>
<sequence>MCRWLAYSGSPVLLEDLLYKPEHSLIVQSMHSTMGAEATNGDGFGVGWYGDRETPGLFRSIEPAWNDRNLRDLAAHVSSPRVFAHIRAAIGSPVQQTNCHPFRQGRWLWMHNGFIDGFHAMKRDLALAVDPERYADIEGTTDSEMLFFLALTFGLEDDPPQAVSRAVGLVEETARRHGIGFPIQGTLATTDGETTWAFRYSSEGRSRSLFHSTDVSMLKHQYPENAALHELSDDARMVVSEPLGELRGAWREVPEASCVAIRGGEEELTPFKPLLPAGIR</sequence>
<keyword evidence="3" id="KW-0808">Transferase</keyword>
<reference evidence="3 4" key="1">
    <citation type="submission" date="2020-08" db="EMBL/GenBank/DDBJ databases">
        <title>Genome sequence of Nocardioides mesophilus KACC 16243T.</title>
        <authorList>
            <person name="Hyun D.-W."/>
            <person name="Bae J.-W."/>
        </authorList>
    </citation>
    <scope>NUCLEOTIDE SEQUENCE [LARGE SCALE GENOMIC DNA]</scope>
    <source>
        <strain evidence="3 4">KACC 16243</strain>
    </source>
</reference>
<evidence type="ECO:0000259" key="2">
    <source>
        <dbReference type="PROSITE" id="PS51278"/>
    </source>
</evidence>
<evidence type="ECO:0000256" key="1">
    <source>
        <dbReference type="ARBA" id="ARBA00022962"/>
    </source>
</evidence>
<dbReference type="Pfam" id="PF13230">
    <property type="entry name" value="GATase_4"/>
    <property type="match status" value="1"/>
</dbReference>
<dbReference type="Proteomes" id="UP000515947">
    <property type="component" value="Chromosome"/>
</dbReference>
<keyword evidence="1 3" id="KW-0315">Glutamine amidotransferase</keyword>
<accession>A0A7G9R898</accession>